<evidence type="ECO:0000313" key="2">
    <source>
        <dbReference type="Proteomes" id="UP000308600"/>
    </source>
</evidence>
<gene>
    <name evidence="1" type="ORF">BDN72DRAFT_801903</name>
</gene>
<protein>
    <submittedName>
        <fullName evidence="1">Protein disulfide isomerase</fullName>
    </submittedName>
</protein>
<keyword evidence="1" id="KW-0413">Isomerase</keyword>
<dbReference type="Proteomes" id="UP000308600">
    <property type="component" value="Unassembled WGS sequence"/>
</dbReference>
<sequence>MLILLGFLQGLPFSLLVSALFAVALPVQSKQLTPENFKESTAHGLWFIEHFSPYCHHCKEFKPTWDQLVEYTESSGMGITLAQVDCSVHGDLCDANGVKGYPQMTLFKDGQLVEHYKGRRDLDILTAFLTKQVAPFEPPHQESSTPEPEVVAPLVNTDGNVLVLNEENFQATLEAGPAFVKYYAPWCGHCKKLAPTWKQLAKHMQDKLVIAEVDCEDEKGICSSQGIKGYPSLYYYGAAGVMSEYTGGRKLEQLLAFSEKASASGTIAIQGAGELDAKIAEEEVVYLFLHTASDTDITSTLREASHVLLGHPTVYVSSARELFTRYSIPGDAPYALIAFKDHDGTTPVATLYNPKSKKPTKIIFEQWLLQNRIPSTTELTQDTFQGVMNPASAPDALVIPPLVVLATSSSHNAQQVSDRMKDIAKKWKARTGGSGLVPIDGKPSRQVVFAWMDKEKWGDWMKNMYNIQHAPDETDALGDVKVVVVDHSVLLYSDVDLSNGPIKFTSSMSIFSAIEGAASGQIRLKHSENGIERTARFINNKVLSIEGFVKHHPMYSLFIVAGIIVAMVYGFQRLLADEGEREYRKLSRLD</sequence>
<accession>A0ACD3AGC7</accession>
<proteinExistence type="predicted"/>
<reference evidence="1 2" key="1">
    <citation type="journal article" date="2019" name="Nat. Ecol. Evol.">
        <title>Megaphylogeny resolves global patterns of mushroom evolution.</title>
        <authorList>
            <person name="Varga T."/>
            <person name="Krizsan K."/>
            <person name="Foldi C."/>
            <person name="Dima B."/>
            <person name="Sanchez-Garcia M."/>
            <person name="Sanchez-Ramirez S."/>
            <person name="Szollosi G.J."/>
            <person name="Szarkandi J.G."/>
            <person name="Papp V."/>
            <person name="Albert L."/>
            <person name="Andreopoulos W."/>
            <person name="Angelini C."/>
            <person name="Antonin V."/>
            <person name="Barry K.W."/>
            <person name="Bougher N.L."/>
            <person name="Buchanan P."/>
            <person name="Buyck B."/>
            <person name="Bense V."/>
            <person name="Catcheside P."/>
            <person name="Chovatia M."/>
            <person name="Cooper J."/>
            <person name="Damon W."/>
            <person name="Desjardin D."/>
            <person name="Finy P."/>
            <person name="Geml J."/>
            <person name="Haridas S."/>
            <person name="Hughes K."/>
            <person name="Justo A."/>
            <person name="Karasinski D."/>
            <person name="Kautmanova I."/>
            <person name="Kiss B."/>
            <person name="Kocsube S."/>
            <person name="Kotiranta H."/>
            <person name="LaButti K.M."/>
            <person name="Lechner B.E."/>
            <person name="Liimatainen K."/>
            <person name="Lipzen A."/>
            <person name="Lukacs Z."/>
            <person name="Mihaltcheva S."/>
            <person name="Morgado L.N."/>
            <person name="Niskanen T."/>
            <person name="Noordeloos M.E."/>
            <person name="Ohm R.A."/>
            <person name="Ortiz-Santana B."/>
            <person name="Ovrebo C."/>
            <person name="Racz N."/>
            <person name="Riley R."/>
            <person name="Savchenko A."/>
            <person name="Shiryaev A."/>
            <person name="Soop K."/>
            <person name="Spirin V."/>
            <person name="Szebenyi C."/>
            <person name="Tomsovsky M."/>
            <person name="Tulloss R.E."/>
            <person name="Uehling J."/>
            <person name="Grigoriev I.V."/>
            <person name="Vagvolgyi C."/>
            <person name="Papp T."/>
            <person name="Martin F.M."/>
            <person name="Miettinen O."/>
            <person name="Hibbett D.S."/>
            <person name="Nagy L.G."/>
        </authorList>
    </citation>
    <scope>NUCLEOTIDE SEQUENCE [LARGE SCALE GENOMIC DNA]</scope>
    <source>
        <strain evidence="1 2">NL-1719</strain>
    </source>
</reference>
<dbReference type="EMBL" id="ML208464">
    <property type="protein sequence ID" value="TFK64723.1"/>
    <property type="molecule type" value="Genomic_DNA"/>
</dbReference>
<evidence type="ECO:0000313" key="1">
    <source>
        <dbReference type="EMBL" id="TFK64723.1"/>
    </source>
</evidence>
<keyword evidence="2" id="KW-1185">Reference proteome</keyword>
<name>A0ACD3AGC7_9AGAR</name>
<organism evidence="1 2">
    <name type="scientific">Pluteus cervinus</name>
    <dbReference type="NCBI Taxonomy" id="181527"/>
    <lineage>
        <taxon>Eukaryota</taxon>
        <taxon>Fungi</taxon>
        <taxon>Dikarya</taxon>
        <taxon>Basidiomycota</taxon>
        <taxon>Agaricomycotina</taxon>
        <taxon>Agaricomycetes</taxon>
        <taxon>Agaricomycetidae</taxon>
        <taxon>Agaricales</taxon>
        <taxon>Pluteineae</taxon>
        <taxon>Pluteaceae</taxon>
        <taxon>Pluteus</taxon>
    </lineage>
</organism>